<feature type="coiled-coil region" evidence="1">
    <location>
        <begin position="42"/>
        <end position="76"/>
    </location>
</feature>
<dbReference type="EnsemblBacteria" id="ABK76831">
    <property type="protein sequence ID" value="ABK76831"/>
    <property type="gene ID" value="CENSYa_0187"/>
</dbReference>
<dbReference type="AlphaFoldDB" id="A0RU14"/>
<dbReference type="KEGG" id="csy:CENSYa_0187"/>
<evidence type="ECO:0000313" key="2">
    <source>
        <dbReference type="EMBL" id="ABK76831.1"/>
    </source>
</evidence>
<reference evidence="2 3" key="1">
    <citation type="journal article" date="2006" name="Proc. Natl. Acad. Sci. U.S.A.">
        <title>Genomic analysis of the uncultivated marine crenarchaeote Cenarchaeum symbiosum.</title>
        <authorList>
            <person name="Hallam S.J."/>
            <person name="Konstantinidis K.T."/>
            <person name="Putnam N."/>
            <person name="Schleper C."/>
            <person name="Watanabe Y."/>
            <person name="Sugahara J."/>
            <person name="Preston C."/>
            <person name="de la Torre J."/>
            <person name="Richardson P.M."/>
            <person name="DeLong E.F."/>
        </authorList>
    </citation>
    <scope>NUCLEOTIDE SEQUENCE [LARGE SCALE GENOMIC DNA]</scope>
    <source>
        <strain evidence="3">A</strain>
    </source>
</reference>
<organism evidence="2 3">
    <name type="scientific">Cenarchaeum symbiosum (strain A)</name>
    <dbReference type="NCBI Taxonomy" id="414004"/>
    <lineage>
        <taxon>Archaea</taxon>
        <taxon>Nitrososphaerota</taxon>
        <taxon>Candidatus Cenarchaeales</taxon>
        <taxon>Candidatus Cenarchaeaceae</taxon>
        <taxon>Candidatus Cenarchaeum</taxon>
    </lineage>
</organism>
<evidence type="ECO:0000313" key="3">
    <source>
        <dbReference type="Proteomes" id="UP000000758"/>
    </source>
</evidence>
<name>A0RU14_CENSY</name>
<keyword evidence="1" id="KW-0175">Coiled coil</keyword>
<dbReference type="Proteomes" id="UP000000758">
    <property type="component" value="Chromosome"/>
</dbReference>
<dbReference type="EMBL" id="DP000238">
    <property type="protein sequence ID" value="ABK76831.1"/>
    <property type="molecule type" value="Genomic_DNA"/>
</dbReference>
<proteinExistence type="predicted"/>
<accession>A0RU14</accession>
<gene>
    <name evidence="2" type="ordered locus">CENSYa_0187</name>
</gene>
<dbReference type="HOGENOM" id="CLU_2392752_0_0_2"/>
<dbReference type="PATRIC" id="fig|414004.10.peg.163"/>
<sequence>MYPGARTRRLHKPAAPRIIRGYSFLPKLFKVILQAIYMGEEGETIYERVAKLEDQCAELRDEVNVLKRALRNKIARHEIKMIKHGTDVDSIID</sequence>
<keyword evidence="3" id="KW-1185">Reference proteome</keyword>
<evidence type="ECO:0000256" key="1">
    <source>
        <dbReference type="SAM" id="Coils"/>
    </source>
</evidence>
<protein>
    <submittedName>
        <fullName evidence="2">Uncharacterized protein</fullName>
    </submittedName>
</protein>